<dbReference type="Gene3D" id="3.40.50.300">
    <property type="entry name" value="P-loop containing nucleotide triphosphate hydrolases"/>
    <property type="match status" value="1"/>
</dbReference>
<name>A0A1H4TSC4_9MICO</name>
<dbReference type="AlphaFoldDB" id="A0A1H4TSC4"/>
<keyword evidence="2" id="KW-1185">Reference proteome</keyword>
<dbReference type="NCBIfam" id="NF005115">
    <property type="entry name" value="PRK06547.1"/>
    <property type="match status" value="1"/>
</dbReference>
<evidence type="ECO:0000313" key="2">
    <source>
        <dbReference type="Proteomes" id="UP000199183"/>
    </source>
</evidence>
<protein>
    <recommendedName>
        <fullName evidence="3">Uridine kinase</fullName>
    </recommendedName>
</protein>
<dbReference type="InterPro" id="IPR027417">
    <property type="entry name" value="P-loop_NTPase"/>
</dbReference>
<dbReference type="SUPFAM" id="SSF52540">
    <property type="entry name" value="P-loop containing nucleoside triphosphate hydrolases"/>
    <property type="match status" value="1"/>
</dbReference>
<dbReference type="STRING" id="640635.SAMN04489806_3302"/>
<gene>
    <name evidence="1" type="ORF">SAMN04489806_3302</name>
</gene>
<proteinExistence type="predicted"/>
<reference evidence="1 2" key="1">
    <citation type="submission" date="2016-10" db="EMBL/GenBank/DDBJ databases">
        <authorList>
            <person name="de Groot N.N."/>
        </authorList>
    </citation>
    <scope>NUCLEOTIDE SEQUENCE [LARGE SCALE GENOMIC DNA]</scope>
    <source>
        <strain evidence="1 2">DSM 21799</strain>
    </source>
</reference>
<dbReference type="Proteomes" id="UP000199183">
    <property type="component" value="Unassembled WGS sequence"/>
</dbReference>
<evidence type="ECO:0008006" key="3">
    <source>
        <dbReference type="Google" id="ProtNLM"/>
    </source>
</evidence>
<organism evidence="1 2">
    <name type="scientific">Paramicrobacterium humi</name>
    <dbReference type="NCBI Taxonomy" id="640635"/>
    <lineage>
        <taxon>Bacteria</taxon>
        <taxon>Bacillati</taxon>
        <taxon>Actinomycetota</taxon>
        <taxon>Actinomycetes</taxon>
        <taxon>Micrococcales</taxon>
        <taxon>Microbacteriaceae</taxon>
        <taxon>Paramicrobacterium</taxon>
    </lineage>
</organism>
<evidence type="ECO:0000313" key="1">
    <source>
        <dbReference type="EMBL" id="SEC59385.1"/>
    </source>
</evidence>
<sequence length="180" mass="19930">MAEHAERILAAVRALPQRHPIVLIDGPSGAGKSTTADLLVRSWSGPAPVLVRMDDVYPGWHGLARAGEHIGKELLDRLAAGRPGRWQRHDWENGSGAERHIVAPGRSVVIEGCGVLTRHNAPLADLRVWIDGDPALRRTRALERDKGGFDNYWEIWEHQMDAFIAEHDPAGAADLRLRSR</sequence>
<accession>A0A1H4TSC4</accession>
<dbReference type="EMBL" id="FNRY01000002">
    <property type="protein sequence ID" value="SEC59385.1"/>
    <property type="molecule type" value="Genomic_DNA"/>
</dbReference>